<reference evidence="2 3" key="1">
    <citation type="submission" date="2014-08" db="EMBL/GenBank/DDBJ databases">
        <authorList>
            <person name="Chen Y.-H."/>
        </authorList>
    </citation>
    <scope>NUCLEOTIDE SEQUENCE [LARGE SCALE GENOMIC DNA]</scope>
</reference>
<evidence type="ECO:0000256" key="1">
    <source>
        <dbReference type="SAM" id="SignalP"/>
    </source>
</evidence>
<accession>A0A0T7FZ99</accession>
<dbReference type="EMBL" id="CCRH01000021">
    <property type="protein sequence ID" value="CDZ40349.1"/>
    <property type="molecule type" value="Genomic_DNA"/>
</dbReference>
<feature type="chain" id="PRO_5006682712" description="Rap1a immunity protein domain-containing protein" evidence="1">
    <location>
        <begin position="24"/>
        <end position="161"/>
    </location>
</feature>
<gene>
    <name evidence="2" type="ORF">NGAL_HAMBI1145_53440</name>
</gene>
<dbReference type="RefSeq" id="WP_046669267.1">
    <property type="nucleotide sequence ID" value="NZ_CCRH01000021.1"/>
</dbReference>
<evidence type="ECO:0008006" key="4">
    <source>
        <dbReference type="Google" id="ProtNLM"/>
    </source>
</evidence>
<sequence length="161" mass="17161">MKLAAILLLTVGTMGVGSMPAQAQQKDRSLLFYRDGYDVLKDCQTLLSIRKTKSKVNPEDVTAAGKCAGELMAAVDMMVAEADAFAAANLPLFCAPDVPTDVLAAKYVEYYPVLYKSGLRNGQQAIRAAFAMAFPCRPGVKPNGTRISPPAVCPEERGVCG</sequence>
<dbReference type="Proteomes" id="UP000046176">
    <property type="component" value="Unassembled WGS sequence"/>
</dbReference>
<name>A0A0T7FZ99_NEOGA</name>
<dbReference type="AlphaFoldDB" id="A0A0T7FZ99"/>
<evidence type="ECO:0000313" key="3">
    <source>
        <dbReference type="Proteomes" id="UP000046176"/>
    </source>
</evidence>
<protein>
    <recommendedName>
        <fullName evidence="4">Rap1a immunity protein domain-containing protein</fullName>
    </recommendedName>
</protein>
<proteinExistence type="predicted"/>
<organism evidence="2 3">
    <name type="scientific">Neorhizobium galegae bv. officinalis</name>
    <dbReference type="NCBI Taxonomy" id="323656"/>
    <lineage>
        <taxon>Bacteria</taxon>
        <taxon>Pseudomonadati</taxon>
        <taxon>Pseudomonadota</taxon>
        <taxon>Alphaproteobacteria</taxon>
        <taxon>Hyphomicrobiales</taxon>
        <taxon>Rhizobiaceae</taxon>
        <taxon>Rhizobium/Agrobacterium group</taxon>
        <taxon>Neorhizobium</taxon>
    </lineage>
</organism>
<keyword evidence="1" id="KW-0732">Signal</keyword>
<evidence type="ECO:0000313" key="2">
    <source>
        <dbReference type="EMBL" id="CDZ40349.1"/>
    </source>
</evidence>
<feature type="signal peptide" evidence="1">
    <location>
        <begin position="1"/>
        <end position="23"/>
    </location>
</feature>